<keyword evidence="11" id="KW-0963">Cytoplasm</keyword>
<feature type="binding site" evidence="11">
    <location>
        <position position="9"/>
    </location>
    <ligand>
        <name>Mg(2+)</name>
        <dbReference type="ChEBI" id="CHEBI:18420"/>
        <label>2</label>
    </ligand>
</feature>
<dbReference type="InterPro" id="IPR022892">
    <property type="entry name" value="RNaseHI"/>
</dbReference>
<evidence type="ECO:0000256" key="2">
    <source>
        <dbReference type="ARBA" id="ARBA00004065"/>
    </source>
</evidence>
<dbReference type="EMBL" id="JACEOL010000018">
    <property type="protein sequence ID" value="MBA4601879.1"/>
    <property type="molecule type" value="Genomic_DNA"/>
</dbReference>
<dbReference type="Pfam" id="PF00075">
    <property type="entry name" value="RNase_H"/>
    <property type="match status" value="1"/>
</dbReference>
<evidence type="ECO:0000256" key="9">
    <source>
        <dbReference type="ARBA" id="ARBA00022801"/>
    </source>
</evidence>
<comment type="similarity">
    <text evidence="3 11">Belongs to the RNase H family.</text>
</comment>
<dbReference type="PANTHER" id="PTHR10642">
    <property type="entry name" value="RIBONUCLEASE H1"/>
    <property type="match status" value="1"/>
</dbReference>
<dbReference type="GO" id="GO:0003676">
    <property type="term" value="F:nucleic acid binding"/>
    <property type="evidence" value="ECO:0007669"/>
    <property type="project" value="InterPro"/>
</dbReference>
<feature type="binding site" evidence="11">
    <location>
        <position position="134"/>
    </location>
    <ligand>
        <name>Mg(2+)</name>
        <dbReference type="ChEBI" id="CHEBI:18420"/>
        <label>2</label>
    </ligand>
</feature>
<evidence type="ECO:0000313" key="13">
    <source>
        <dbReference type="EMBL" id="MBA4601879.1"/>
    </source>
</evidence>
<accession>A0A7W2AQE4</accession>
<name>A0A7W2AQE4_9BACL</name>
<evidence type="ECO:0000256" key="3">
    <source>
        <dbReference type="ARBA" id="ARBA00005300"/>
    </source>
</evidence>
<dbReference type="InterPro" id="IPR036397">
    <property type="entry name" value="RNaseH_sf"/>
</dbReference>
<evidence type="ECO:0000256" key="5">
    <source>
        <dbReference type="ARBA" id="ARBA00012180"/>
    </source>
</evidence>
<dbReference type="InterPro" id="IPR002156">
    <property type="entry name" value="RNaseH_domain"/>
</dbReference>
<evidence type="ECO:0000256" key="8">
    <source>
        <dbReference type="ARBA" id="ARBA00022759"/>
    </source>
</evidence>
<keyword evidence="7 11" id="KW-0479">Metal-binding</keyword>
<organism evidence="13 14">
    <name type="scientific">Thermoactinomyces mirandus</name>
    <dbReference type="NCBI Taxonomy" id="2756294"/>
    <lineage>
        <taxon>Bacteria</taxon>
        <taxon>Bacillati</taxon>
        <taxon>Bacillota</taxon>
        <taxon>Bacilli</taxon>
        <taxon>Bacillales</taxon>
        <taxon>Thermoactinomycetaceae</taxon>
        <taxon>Thermoactinomyces</taxon>
    </lineage>
</organism>
<dbReference type="SUPFAM" id="SSF53098">
    <property type="entry name" value="Ribonuclease H-like"/>
    <property type="match status" value="1"/>
</dbReference>
<dbReference type="FunFam" id="3.30.420.10:FF:000089">
    <property type="entry name" value="Ribonuclease H"/>
    <property type="match status" value="1"/>
</dbReference>
<evidence type="ECO:0000256" key="1">
    <source>
        <dbReference type="ARBA" id="ARBA00000077"/>
    </source>
</evidence>
<sequence length="143" mass="16379">MKEVIVYTDGACSNNPGPGGWAAVLMYGRHRKEISGGEQVTTNNRMELTAVIKALSSLKEPCRVKIHSDSAYIVNCFKQKWHEKWTRNGWMTASKKPVENKDLWKQLLELTKQHKVEFVKVKGHSDVTWNNRCDELARLAVPR</sequence>
<dbReference type="GO" id="GO:0043137">
    <property type="term" value="P:DNA replication, removal of RNA primer"/>
    <property type="evidence" value="ECO:0007669"/>
    <property type="project" value="TreeGrafter"/>
</dbReference>
<evidence type="ECO:0000256" key="10">
    <source>
        <dbReference type="ARBA" id="ARBA00022842"/>
    </source>
</evidence>
<dbReference type="HAMAP" id="MF_00042">
    <property type="entry name" value="RNase_H"/>
    <property type="match status" value="1"/>
</dbReference>
<feature type="binding site" evidence="11">
    <location>
        <position position="69"/>
    </location>
    <ligand>
        <name>Mg(2+)</name>
        <dbReference type="ChEBI" id="CHEBI:18420"/>
        <label>1</label>
    </ligand>
</feature>
<evidence type="ECO:0000256" key="6">
    <source>
        <dbReference type="ARBA" id="ARBA00022722"/>
    </source>
</evidence>
<keyword evidence="10 11" id="KW-0460">Magnesium</keyword>
<dbReference type="GO" id="GO:0000287">
    <property type="term" value="F:magnesium ion binding"/>
    <property type="evidence" value="ECO:0007669"/>
    <property type="project" value="UniProtKB-UniRule"/>
</dbReference>
<comment type="catalytic activity">
    <reaction evidence="1 11">
        <text>Endonucleolytic cleavage to 5'-phosphomonoester.</text>
        <dbReference type="EC" id="3.1.26.4"/>
    </reaction>
</comment>
<comment type="subunit">
    <text evidence="4 11">Monomer.</text>
</comment>
<evidence type="ECO:0000256" key="11">
    <source>
        <dbReference type="HAMAP-Rule" id="MF_00042"/>
    </source>
</evidence>
<feature type="binding site" evidence="11">
    <location>
        <position position="9"/>
    </location>
    <ligand>
        <name>Mg(2+)</name>
        <dbReference type="ChEBI" id="CHEBI:18420"/>
        <label>1</label>
    </ligand>
</feature>
<dbReference type="GO" id="GO:0004523">
    <property type="term" value="F:RNA-DNA hybrid ribonuclease activity"/>
    <property type="evidence" value="ECO:0007669"/>
    <property type="project" value="UniProtKB-UniRule"/>
</dbReference>
<evidence type="ECO:0000259" key="12">
    <source>
        <dbReference type="PROSITE" id="PS50879"/>
    </source>
</evidence>
<comment type="cofactor">
    <cofactor evidence="11">
        <name>Mg(2+)</name>
        <dbReference type="ChEBI" id="CHEBI:18420"/>
    </cofactor>
    <text evidence="11">Binds 1 Mg(2+) ion per subunit. May bind a second metal ion at a regulatory site, or after substrate binding.</text>
</comment>
<reference evidence="13 14" key="1">
    <citation type="submission" date="2020-07" db="EMBL/GenBank/DDBJ databases">
        <title>Thermoactinomyces phylogeny.</title>
        <authorList>
            <person name="Dunlap C."/>
        </authorList>
    </citation>
    <scope>NUCLEOTIDE SEQUENCE [LARGE SCALE GENOMIC DNA]</scope>
    <source>
        <strain evidence="13 14">AMNI-1</strain>
    </source>
</reference>
<feature type="domain" description="RNase H type-1" evidence="12">
    <location>
        <begin position="1"/>
        <end position="142"/>
    </location>
</feature>
<dbReference type="Proteomes" id="UP000538292">
    <property type="component" value="Unassembled WGS sequence"/>
</dbReference>
<dbReference type="Gene3D" id="3.30.420.10">
    <property type="entry name" value="Ribonuclease H-like superfamily/Ribonuclease H"/>
    <property type="match status" value="1"/>
</dbReference>
<dbReference type="AlphaFoldDB" id="A0A7W2AQE4"/>
<dbReference type="InterPro" id="IPR012337">
    <property type="entry name" value="RNaseH-like_sf"/>
</dbReference>
<keyword evidence="8 11" id="KW-0255">Endonuclease</keyword>
<feature type="binding site" evidence="11">
    <location>
        <position position="47"/>
    </location>
    <ligand>
        <name>Mg(2+)</name>
        <dbReference type="ChEBI" id="CHEBI:18420"/>
        <label>1</label>
    </ligand>
</feature>
<dbReference type="EC" id="3.1.26.4" evidence="5 11"/>
<evidence type="ECO:0000313" key="14">
    <source>
        <dbReference type="Proteomes" id="UP000538292"/>
    </source>
</evidence>
<dbReference type="NCBIfam" id="NF001236">
    <property type="entry name" value="PRK00203.1"/>
    <property type="match status" value="1"/>
</dbReference>
<dbReference type="RefSeq" id="WP_181738811.1">
    <property type="nucleotide sequence ID" value="NZ_JACEOL010000018.1"/>
</dbReference>
<comment type="function">
    <text evidence="2 11">Endonuclease that specifically degrades the RNA of RNA-DNA hybrids.</text>
</comment>
<comment type="subcellular location">
    <subcellularLocation>
        <location evidence="11">Cytoplasm</location>
    </subcellularLocation>
</comment>
<keyword evidence="9 11" id="KW-0378">Hydrolase</keyword>
<dbReference type="CDD" id="cd09278">
    <property type="entry name" value="RNase_HI_prokaryote_like"/>
    <property type="match status" value="1"/>
</dbReference>
<evidence type="ECO:0000256" key="4">
    <source>
        <dbReference type="ARBA" id="ARBA00011245"/>
    </source>
</evidence>
<keyword evidence="6 11" id="KW-0540">Nuclease</keyword>
<protein>
    <recommendedName>
        <fullName evidence="5 11">Ribonuclease H</fullName>
        <shortName evidence="11">RNase H</shortName>
        <ecNumber evidence="5 11">3.1.26.4</ecNumber>
    </recommendedName>
</protein>
<dbReference type="InterPro" id="IPR050092">
    <property type="entry name" value="RNase_H"/>
</dbReference>
<keyword evidence="14" id="KW-1185">Reference proteome</keyword>
<evidence type="ECO:0000256" key="7">
    <source>
        <dbReference type="ARBA" id="ARBA00022723"/>
    </source>
</evidence>
<comment type="caution">
    <text evidence="13">The sequence shown here is derived from an EMBL/GenBank/DDBJ whole genome shotgun (WGS) entry which is preliminary data.</text>
</comment>
<dbReference type="GO" id="GO:0005737">
    <property type="term" value="C:cytoplasm"/>
    <property type="evidence" value="ECO:0007669"/>
    <property type="project" value="UniProtKB-SubCell"/>
</dbReference>
<proteinExistence type="inferred from homology"/>
<gene>
    <name evidence="11 13" type="primary">rnhA</name>
    <name evidence="13" type="ORF">H2C83_05980</name>
</gene>
<dbReference type="PROSITE" id="PS50879">
    <property type="entry name" value="RNASE_H_1"/>
    <property type="match status" value="1"/>
</dbReference>
<dbReference type="PANTHER" id="PTHR10642:SF26">
    <property type="entry name" value="RIBONUCLEASE H1"/>
    <property type="match status" value="1"/>
</dbReference>